<comment type="cofactor">
    <cofactor evidence="2">
        <name>Mg(2+)</name>
        <dbReference type="ChEBI" id="CHEBI:18420"/>
    </cofactor>
    <text evidence="2">Binds 2 magnesium ions per subunit.</text>
</comment>
<dbReference type="EMBL" id="CP000230">
    <property type="protein sequence ID" value="ABC22390.1"/>
    <property type="molecule type" value="Genomic_DNA"/>
</dbReference>
<comment type="function">
    <text evidence="2">Catalyzes the condensation of isopentenyl diphosphate (IPP) with allylic pyrophosphates generating different type of terpenoids.</text>
</comment>
<evidence type="ECO:0000256" key="2">
    <source>
        <dbReference type="HAMAP-Rule" id="MF_01139"/>
    </source>
</evidence>
<dbReference type="KEGG" id="rru:Rru_A1590"/>
<dbReference type="STRING" id="269796.Rru_A1590"/>
<evidence type="ECO:0000313" key="4">
    <source>
        <dbReference type="Proteomes" id="UP000001929"/>
    </source>
</evidence>
<feature type="binding site" evidence="2">
    <location>
        <begin position="69"/>
        <end position="71"/>
    </location>
    <ligand>
        <name>substrate</name>
    </ligand>
</feature>
<feature type="active site" evidence="2">
    <location>
        <position position="24"/>
    </location>
</feature>
<evidence type="ECO:0000256" key="1">
    <source>
        <dbReference type="ARBA" id="ARBA00022679"/>
    </source>
</evidence>
<dbReference type="InterPro" id="IPR036424">
    <property type="entry name" value="UPP_synth-like_sf"/>
</dbReference>
<organism evidence="3 4">
    <name type="scientific">Rhodospirillum rubrum (strain ATCC 11170 / ATH 1.1.1 / DSM 467 / LMG 4362 / NCIMB 8255 / S1)</name>
    <dbReference type="NCBI Taxonomy" id="269796"/>
    <lineage>
        <taxon>Bacteria</taxon>
        <taxon>Pseudomonadati</taxon>
        <taxon>Pseudomonadota</taxon>
        <taxon>Alphaproteobacteria</taxon>
        <taxon>Rhodospirillales</taxon>
        <taxon>Rhodospirillaceae</taxon>
        <taxon>Rhodospirillum</taxon>
    </lineage>
</organism>
<dbReference type="eggNOG" id="COG0020">
    <property type="taxonomic scope" value="Bacteria"/>
</dbReference>
<dbReference type="Proteomes" id="UP000001929">
    <property type="component" value="Chromosome"/>
</dbReference>
<dbReference type="GO" id="GO:0016094">
    <property type="term" value="P:polyprenol biosynthetic process"/>
    <property type="evidence" value="ECO:0007669"/>
    <property type="project" value="TreeGrafter"/>
</dbReference>
<dbReference type="EC" id="2.5.1.-" evidence="2"/>
<protein>
    <recommendedName>
        <fullName evidence="2">Isoprenyl transferase</fullName>
        <ecNumber evidence="2">2.5.1.-</ecNumber>
    </recommendedName>
</protein>
<dbReference type="PANTHER" id="PTHR10291:SF0">
    <property type="entry name" value="DEHYDRODOLICHYL DIPHOSPHATE SYNTHASE 2"/>
    <property type="match status" value="1"/>
</dbReference>
<feature type="binding site" evidence="2">
    <location>
        <position position="192"/>
    </location>
    <ligand>
        <name>substrate</name>
    </ligand>
</feature>
<dbReference type="SUPFAM" id="SSF64005">
    <property type="entry name" value="Undecaprenyl diphosphate synthase"/>
    <property type="match status" value="1"/>
</dbReference>
<dbReference type="CDD" id="cd00475">
    <property type="entry name" value="Cis_IPPS"/>
    <property type="match status" value="1"/>
</dbReference>
<proteinExistence type="inferred from homology"/>
<keyword evidence="2" id="KW-0460">Magnesium</keyword>
<dbReference type="AlphaFoldDB" id="Q2RU05"/>
<dbReference type="RefSeq" id="WP_011389465.1">
    <property type="nucleotide sequence ID" value="NC_007643.1"/>
</dbReference>
<dbReference type="PANTHER" id="PTHR10291">
    <property type="entry name" value="DEHYDRODOLICHYL DIPHOSPHATE SYNTHASE FAMILY MEMBER"/>
    <property type="match status" value="1"/>
</dbReference>
<dbReference type="InterPro" id="IPR001441">
    <property type="entry name" value="UPP_synth-like"/>
</dbReference>
<dbReference type="NCBIfam" id="TIGR00055">
    <property type="entry name" value="uppS"/>
    <property type="match status" value="1"/>
</dbReference>
<dbReference type="NCBIfam" id="NF011408">
    <property type="entry name" value="PRK14834.1"/>
    <property type="match status" value="1"/>
</dbReference>
<feature type="binding site" evidence="2">
    <location>
        <position position="211"/>
    </location>
    <ligand>
        <name>Mg(2+)</name>
        <dbReference type="ChEBI" id="CHEBI:18420"/>
    </ligand>
</feature>
<gene>
    <name evidence="3" type="ordered locus">Rru_A1590</name>
</gene>
<dbReference type="HOGENOM" id="CLU_038505_1_1_5"/>
<dbReference type="GO" id="GO:0008834">
    <property type="term" value="F:ditrans,polycis-undecaprenyl-diphosphate synthase [(2E,6E)-farnesyl-diphosphate specific] activity"/>
    <property type="evidence" value="ECO:0007669"/>
    <property type="project" value="TreeGrafter"/>
</dbReference>
<dbReference type="PATRIC" id="fig|269796.9.peg.1664"/>
<dbReference type="InterPro" id="IPR018520">
    <property type="entry name" value="UPP_synth-like_CS"/>
</dbReference>
<dbReference type="Gene3D" id="3.40.1180.10">
    <property type="entry name" value="Decaprenyl diphosphate synthase-like"/>
    <property type="match status" value="1"/>
</dbReference>
<feature type="binding site" evidence="2">
    <location>
        <position position="41"/>
    </location>
    <ligand>
        <name>substrate</name>
    </ligand>
</feature>
<name>Q2RU05_RHORT</name>
<feature type="binding site" evidence="2">
    <location>
        <begin position="198"/>
        <end position="200"/>
    </location>
    <ligand>
        <name>substrate</name>
    </ligand>
</feature>
<sequence length="244" mass="27387">MQADPVPLFDGSAPSSFHVAIIMDGNGRWAHARGLPRTAGHKRGAESVRRVVEAAPELGISHLTLFGFSSENWKRPEGEISDLMGLLRLYLRNEIRDLKRNGVRLRVIGRRERFSRDIVALIEDGESDTRDNDRLHLTIALNYGGRQEIADAARALAREVAAGRLDPEAIDEEVLGQRLLTDDLPDPDVLVRTSGEQRISNFLLWQIAYSELVFSPVLWPEFSRDDLAAAVADFHQRERRFGGV</sequence>
<dbReference type="EnsemblBacteria" id="ABC22390">
    <property type="protein sequence ID" value="ABC22390"/>
    <property type="gene ID" value="Rru_A1590"/>
</dbReference>
<dbReference type="HAMAP" id="MF_01139">
    <property type="entry name" value="ISPT"/>
    <property type="match status" value="1"/>
</dbReference>
<reference evidence="3 4" key="1">
    <citation type="journal article" date="2011" name="Stand. Genomic Sci.">
        <title>Complete genome sequence of Rhodospirillum rubrum type strain (S1).</title>
        <authorList>
            <person name="Munk A.C."/>
            <person name="Copeland A."/>
            <person name="Lucas S."/>
            <person name="Lapidus A."/>
            <person name="Del Rio T.G."/>
            <person name="Barry K."/>
            <person name="Detter J.C."/>
            <person name="Hammon N."/>
            <person name="Israni S."/>
            <person name="Pitluck S."/>
            <person name="Brettin T."/>
            <person name="Bruce D."/>
            <person name="Han C."/>
            <person name="Tapia R."/>
            <person name="Gilna P."/>
            <person name="Schmutz J."/>
            <person name="Larimer F."/>
            <person name="Land M."/>
            <person name="Kyrpides N.C."/>
            <person name="Mavromatis K."/>
            <person name="Richardson P."/>
            <person name="Rohde M."/>
            <person name="Goker M."/>
            <person name="Klenk H.P."/>
            <person name="Zhang Y."/>
            <person name="Roberts G.P."/>
            <person name="Reslewic S."/>
            <person name="Schwartz D.C."/>
        </authorList>
    </citation>
    <scope>NUCLEOTIDE SEQUENCE [LARGE SCALE GENOMIC DNA]</scope>
    <source>
        <strain evidence="4">ATCC 11170 / ATH 1.1.1 / DSM 467 / LMG 4362 / NCIMB 8255 / S1</strain>
    </source>
</reference>
<dbReference type="GO" id="GO:0005829">
    <property type="term" value="C:cytosol"/>
    <property type="evidence" value="ECO:0007669"/>
    <property type="project" value="TreeGrafter"/>
</dbReference>
<accession>Q2RU05</accession>
<dbReference type="NCBIfam" id="NF011405">
    <property type="entry name" value="PRK14830.1"/>
    <property type="match status" value="1"/>
</dbReference>
<dbReference type="GO" id="GO:0000287">
    <property type="term" value="F:magnesium ion binding"/>
    <property type="evidence" value="ECO:0007669"/>
    <property type="project" value="UniProtKB-UniRule"/>
</dbReference>
<feature type="binding site" evidence="2">
    <location>
        <position position="24"/>
    </location>
    <ligand>
        <name>Mg(2+)</name>
        <dbReference type="ChEBI" id="CHEBI:18420"/>
    </ligand>
</feature>
<feature type="active site" description="Proton acceptor" evidence="2">
    <location>
        <position position="72"/>
    </location>
</feature>
<dbReference type="PROSITE" id="PS01066">
    <property type="entry name" value="UPP_SYNTHASE"/>
    <property type="match status" value="1"/>
</dbReference>
<comment type="similarity">
    <text evidence="2">Belongs to the UPP synthase family.</text>
</comment>
<evidence type="ECO:0000313" key="3">
    <source>
        <dbReference type="EMBL" id="ABC22390.1"/>
    </source>
</evidence>
<dbReference type="FunFam" id="3.40.1180.10:FF:000001">
    <property type="entry name" value="(2E,6E)-farnesyl-diphosphate-specific ditrans,polycis-undecaprenyl-diphosphate synthase"/>
    <property type="match status" value="1"/>
</dbReference>
<dbReference type="Pfam" id="PF01255">
    <property type="entry name" value="Prenyltransf"/>
    <property type="match status" value="1"/>
</dbReference>
<dbReference type="PhylomeDB" id="Q2RU05"/>
<feature type="binding site" evidence="2">
    <location>
        <position position="37"/>
    </location>
    <ligand>
        <name>substrate</name>
    </ligand>
</feature>
<keyword evidence="4" id="KW-1185">Reference proteome</keyword>
<feature type="binding site" evidence="2">
    <location>
        <position position="29"/>
    </location>
    <ligand>
        <name>substrate</name>
    </ligand>
</feature>
<keyword evidence="2" id="KW-0479">Metal-binding</keyword>
<feature type="binding site" evidence="2">
    <location>
        <position position="75"/>
    </location>
    <ligand>
        <name>substrate</name>
    </ligand>
</feature>
<feature type="binding site" evidence="2">
    <location>
        <begin position="25"/>
        <end position="28"/>
    </location>
    <ligand>
        <name>substrate</name>
    </ligand>
</feature>
<feature type="binding site" evidence="2">
    <location>
        <position position="73"/>
    </location>
    <ligand>
        <name>substrate</name>
    </ligand>
</feature>
<comment type="subunit">
    <text evidence="2">Homodimer.</text>
</comment>
<keyword evidence="1 2" id="KW-0808">Transferase</keyword>